<keyword evidence="4" id="KW-1185">Reference proteome</keyword>
<proteinExistence type="predicted"/>
<feature type="transmembrane region" description="Helical" evidence="1">
    <location>
        <begin position="220"/>
        <end position="239"/>
    </location>
</feature>
<dbReference type="RefSeq" id="WP_007695709.1">
    <property type="nucleotide sequence ID" value="NZ_AJRK01000363.1"/>
</dbReference>
<gene>
    <name evidence="3" type="ORF">C447_16024</name>
</gene>
<dbReference type="PATRIC" id="fig|1132509.6.peg.3726"/>
<reference evidence="3 4" key="1">
    <citation type="journal article" date="2014" name="PLoS Genet.">
        <title>Phylogenetically driven sequencing of extremely halophilic archaea reveals strategies for static and dynamic osmo-response.</title>
        <authorList>
            <person name="Becker E.A."/>
            <person name="Seitzer P.M."/>
            <person name="Tritt A."/>
            <person name="Larsen D."/>
            <person name="Krusor M."/>
            <person name="Yao A.I."/>
            <person name="Wu D."/>
            <person name="Madern D."/>
            <person name="Eisen J.A."/>
            <person name="Darling A.E."/>
            <person name="Facciotti M.T."/>
        </authorList>
    </citation>
    <scope>NUCLEOTIDE SEQUENCE [LARGE SCALE GENOMIC DNA]</scope>
    <source>
        <strain evidence="3 4">100A6</strain>
    </source>
</reference>
<evidence type="ECO:0000259" key="2">
    <source>
        <dbReference type="Pfam" id="PF02517"/>
    </source>
</evidence>
<dbReference type="InterPro" id="IPR052710">
    <property type="entry name" value="CAAX_protease"/>
</dbReference>
<dbReference type="GO" id="GO:0080120">
    <property type="term" value="P:CAAX-box protein maturation"/>
    <property type="evidence" value="ECO:0007669"/>
    <property type="project" value="UniProtKB-ARBA"/>
</dbReference>
<dbReference type="EMBL" id="AOMB01000043">
    <property type="protein sequence ID" value="EMA35681.1"/>
    <property type="molecule type" value="Genomic_DNA"/>
</dbReference>
<dbReference type="AlphaFoldDB" id="M0LQC6"/>
<feature type="transmembrane region" description="Helical" evidence="1">
    <location>
        <begin position="169"/>
        <end position="188"/>
    </location>
</feature>
<dbReference type="InterPro" id="IPR003675">
    <property type="entry name" value="Rce1/LyrA-like_dom"/>
</dbReference>
<evidence type="ECO:0000256" key="1">
    <source>
        <dbReference type="SAM" id="Phobius"/>
    </source>
</evidence>
<organism evidence="3 4">
    <name type="scientific">Halococcus hamelinensis 100A6</name>
    <dbReference type="NCBI Taxonomy" id="1132509"/>
    <lineage>
        <taxon>Archaea</taxon>
        <taxon>Methanobacteriati</taxon>
        <taxon>Methanobacteriota</taxon>
        <taxon>Stenosarchaea group</taxon>
        <taxon>Halobacteria</taxon>
        <taxon>Halobacteriales</taxon>
        <taxon>Halococcaceae</taxon>
        <taxon>Halococcus</taxon>
    </lineage>
</organism>
<sequence length="240" mass="25099">MMDSLSNSRLRAVSIAVVLAAISSLISATQPVVLRSVVGPLITESSLSPVSLVVNFLYNYGLALVVGILLLYLSGRGVAYFDVRPLTRRGVGYAVAGVLIRLVAEVGIEIANSLFGLTTSGSDSVALILSGGTATIAAGFLLIVFFAVPAEELFYRNIIQKRLEEGFPSSVAVVLAATLFALSHVPTYYSSNPILMASPFASNLVGGLVYGSVYARTKNIAPAVLAHALYNTIGFGLAVV</sequence>
<protein>
    <recommendedName>
        <fullName evidence="2">CAAX prenyl protease 2/Lysostaphin resistance protein A-like domain-containing protein</fullName>
    </recommendedName>
</protein>
<dbReference type="OrthoDB" id="275779at2157"/>
<feature type="transmembrane region" description="Helical" evidence="1">
    <location>
        <begin position="52"/>
        <end position="73"/>
    </location>
</feature>
<dbReference type="Pfam" id="PF02517">
    <property type="entry name" value="Rce1-like"/>
    <property type="match status" value="1"/>
</dbReference>
<accession>M0LQC6</accession>
<evidence type="ECO:0000313" key="3">
    <source>
        <dbReference type="EMBL" id="EMA35681.1"/>
    </source>
</evidence>
<dbReference type="GO" id="GO:0004175">
    <property type="term" value="F:endopeptidase activity"/>
    <property type="evidence" value="ECO:0007669"/>
    <property type="project" value="UniProtKB-ARBA"/>
</dbReference>
<keyword evidence="1" id="KW-0812">Transmembrane</keyword>
<dbReference type="Proteomes" id="UP000011566">
    <property type="component" value="Unassembled WGS sequence"/>
</dbReference>
<keyword evidence="1" id="KW-0472">Membrane</keyword>
<dbReference type="eggNOG" id="arCOG02767">
    <property type="taxonomic scope" value="Archaea"/>
</dbReference>
<name>M0LQC6_9EURY</name>
<evidence type="ECO:0000313" key="4">
    <source>
        <dbReference type="Proteomes" id="UP000011566"/>
    </source>
</evidence>
<comment type="caution">
    <text evidence="3">The sequence shown here is derived from an EMBL/GenBank/DDBJ whole genome shotgun (WGS) entry which is preliminary data.</text>
</comment>
<dbReference type="PANTHER" id="PTHR36435">
    <property type="entry name" value="SLR1288 PROTEIN"/>
    <property type="match status" value="1"/>
</dbReference>
<dbReference type="PANTHER" id="PTHR36435:SF1">
    <property type="entry name" value="CAAX AMINO TERMINAL PROTEASE FAMILY PROTEIN"/>
    <property type="match status" value="1"/>
</dbReference>
<feature type="transmembrane region" description="Helical" evidence="1">
    <location>
        <begin position="93"/>
        <end position="115"/>
    </location>
</feature>
<keyword evidence="1" id="KW-1133">Transmembrane helix</keyword>
<feature type="transmembrane region" description="Helical" evidence="1">
    <location>
        <begin position="127"/>
        <end position="148"/>
    </location>
</feature>
<feature type="domain" description="CAAX prenyl protease 2/Lysostaphin resistance protein A-like" evidence="2">
    <location>
        <begin position="136"/>
        <end position="233"/>
    </location>
</feature>
<feature type="transmembrane region" description="Helical" evidence="1">
    <location>
        <begin position="194"/>
        <end position="213"/>
    </location>
</feature>